<feature type="region of interest" description="Disordered" evidence="4">
    <location>
        <begin position="1"/>
        <end position="21"/>
    </location>
</feature>
<feature type="repeat" description="Pumilio" evidence="2">
    <location>
        <begin position="579"/>
        <end position="619"/>
    </location>
</feature>
<dbReference type="PANTHER" id="PTHR12537">
    <property type="entry name" value="RNA BINDING PROTEIN PUMILIO-RELATED"/>
    <property type="match status" value="1"/>
</dbReference>
<evidence type="ECO:0000256" key="2">
    <source>
        <dbReference type="PROSITE-ProRule" id="PRU00317"/>
    </source>
</evidence>
<dbReference type="GO" id="GO:0010608">
    <property type="term" value="P:post-transcriptional regulation of gene expression"/>
    <property type="evidence" value="ECO:0007669"/>
    <property type="project" value="TreeGrafter"/>
</dbReference>
<evidence type="ECO:0000256" key="4">
    <source>
        <dbReference type="SAM" id="MobiDB-lite"/>
    </source>
</evidence>
<feature type="repeat" description="Pumilio" evidence="2">
    <location>
        <begin position="387"/>
        <end position="422"/>
    </location>
</feature>
<keyword evidence="3" id="KW-0175">Coiled coil</keyword>
<dbReference type="SUPFAM" id="SSF48371">
    <property type="entry name" value="ARM repeat"/>
    <property type="match status" value="1"/>
</dbReference>
<dbReference type="Proteomes" id="UP000650833">
    <property type="component" value="Unassembled WGS sequence"/>
</dbReference>
<keyword evidence="7" id="KW-1185">Reference proteome</keyword>
<reference evidence="6" key="1">
    <citation type="submission" date="2020-12" db="EMBL/GenBank/DDBJ databases">
        <title>Metabolic potential, ecology and presence of endohyphal bacteria is reflected in genomic diversity of Mucoromycotina.</title>
        <authorList>
            <person name="Muszewska A."/>
            <person name="Okrasinska A."/>
            <person name="Steczkiewicz K."/>
            <person name="Drgas O."/>
            <person name="Orlowska M."/>
            <person name="Perlinska-Lenart U."/>
            <person name="Aleksandrzak-Piekarczyk T."/>
            <person name="Szatraj K."/>
            <person name="Zielenkiewicz U."/>
            <person name="Pilsyk S."/>
            <person name="Malc E."/>
            <person name="Mieczkowski P."/>
            <person name="Kruszewska J.S."/>
            <person name="Biernat P."/>
            <person name="Pawlowska J."/>
        </authorList>
    </citation>
    <scope>NUCLEOTIDE SEQUENCE</scope>
    <source>
        <strain evidence="6">CBS 226.32</strain>
    </source>
</reference>
<feature type="coiled-coil region" evidence="3">
    <location>
        <begin position="155"/>
        <end position="185"/>
    </location>
</feature>
<comment type="caution">
    <text evidence="6">The sequence shown here is derived from an EMBL/GenBank/DDBJ whole genome shotgun (WGS) entry which is preliminary data.</text>
</comment>
<keyword evidence="1" id="KW-0677">Repeat</keyword>
<gene>
    <name evidence="6" type="ORF">INT46_008285</name>
</gene>
<feature type="repeat" description="Pumilio" evidence="2">
    <location>
        <begin position="463"/>
        <end position="498"/>
    </location>
</feature>
<dbReference type="PROSITE" id="PS50303">
    <property type="entry name" value="PUM_HD"/>
    <property type="match status" value="1"/>
</dbReference>
<organism evidence="6 7">
    <name type="scientific">Mucor plumbeus</name>
    <dbReference type="NCBI Taxonomy" id="97098"/>
    <lineage>
        <taxon>Eukaryota</taxon>
        <taxon>Fungi</taxon>
        <taxon>Fungi incertae sedis</taxon>
        <taxon>Mucoromycota</taxon>
        <taxon>Mucoromycotina</taxon>
        <taxon>Mucoromycetes</taxon>
        <taxon>Mucorales</taxon>
        <taxon>Mucorineae</taxon>
        <taxon>Mucoraceae</taxon>
        <taxon>Mucor</taxon>
    </lineage>
</organism>
<feature type="compositionally biased region" description="Low complexity" evidence="4">
    <location>
        <begin position="1"/>
        <end position="14"/>
    </location>
</feature>
<dbReference type="InterPro" id="IPR033712">
    <property type="entry name" value="Pumilio_RNA-bd"/>
</dbReference>
<dbReference type="InterPro" id="IPR016024">
    <property type="entry name" value="ARM-type_fold"/>
</dbReference>
<sequence length="655" mass="75378">MLSASATTSKSVAVDTDPSSITTTPQKFNNKFSFDTFNSPFHTPSLFVTNAPIKNNDVFNTFYANADVFNHHNYQNQSYHHHQYANQFTPEFYGIMADVESSGTRTPSPRNESLAIATTRDDLFKMEPPFLYHQQHQRKNEQTSFQPIFDDINGRNQLMEANEVIQNLVRQMNQKNIEIERQRVTIVNMQTTIANKDLEYKDQEQAIVKKLNEKNCQLALYQSFLKSKGFDLSCLVEESSDSSRLFEFSEDVSTSKRCGIIESDMSNALLDKSCSSSLSSVSNHTTSTVAAERKVNSNAIEYRRMLDKNVNIDWSLLVDRITKETDQQASIFMQQKLKCATTEQKQLIFKATLEQAYELMTNRFGNFLVQRQLELGTTEQIEALVQKMKGHILELTCEPFGCHVVQRALDCVDETSKASLVSELLVRIPETITHKYACHVWQKVFEIRWQNPPPPIMKHIHQSLENQWDRVALDETGSLVIQNIFENMTEIDKRPILNEVLDNIVPIAKGQWGNWVVQHVLEHAEKNDDRERAFQIVINESVQLSMDQFASKVVEKALRIGGQQFMKKFIQYISNNNVTFRPRMALIDIASDQYGNYVVQWLINNACEEQKVHICRLIKRHMVSLRGSKYGQRVAFLVDKVLRNHEITTYPTGSN</sequence>
<evidence type="ECO:0000256" key="1">
    <source>
        <dbReference type="ARBA" id="ARBA00022737"/>
    </source>
</evidence>
<feature type="repeat" description="Pumilio" evidence="2">
    <location>
        <begin position="499"/>
        <end position="535"/>
    </location>
</feature>
<dbReference type="InterPro" id="IPR011989">
    <property type="entry name" value="ARM-like"/>
</dbReference>
<dbReference type="CDD" id="cd07920">
    <property type="entry name" value="Pumilio"/>
    <property type="match status" value="1"/>
</dbReference>
<evidence type="ECO:0000313" key="7">
    <source>
        <dbReference type="Proteomes" id="UP000650833"/>
    </source>
</evidence>
<protein>
    <recommendedName>
        <fullName evidence="5">PUM-HD domain-containing protein</fullName>
    </recommendedName>
</protein>
<proteinExistence type="predicted"/>
<dbReference type="Pfam" id="PF00806">
    <property type="entry name" value="PUF"/>
    <property type="match status" value="8"/>
</dbReference>
<dbReference type="EMBL" id="JAEPRC010000015">
    <property type="protein sequence ID" value="KAG2215051.1"/>
    <property type="molecule type" value="Genomic_DNA"/>
</dbReference>
<dbReference type="GO" id="GO:0003730">
    <property type="term" value="F:mRNA 3'-UTR binding"/>
    <property type="evidence" value="ECO:0007669"/>
    <property type="project" value="TreeGrafter"/>
</dbReference>
<feature type="repeat" description="Pumilio" evidence="2">
    <location>
        <begin position="536"/>
        <end position="571"/>
    </location>
</feature>
<dbReference type="SMART" id="SM00025">
    <property type="entry name" value="Pumilio"/>
    <property type="match status" value="8"/>
</dbReference>
<name>A0A8H7RPW2_9FUNG</name>
<accession>A0A8H7RPW2</accession>
<dbReference type="InterPro" id="IPR033133">
    <property type="entry name" value="PUM-HD"/>
</dbReference>
<dbReference type="InterPro" id="IPR001313">
    <property type="entry name" value="Pumilio_RNA-bd_rpt"/>
</dbReference>
<dbReference type="Gene3D" id="1.25.10.10">
    <property type="entry name" value="Leucine-rich Repeat Variant"/>
    <property type="match status" value="1"/>
</dbReference>
<feature type="repeat" description="Pumilio" evidence="2">
    <location>
        <begin position="351"/>
        <end position="386"/>
    </location>
</feature>
<dbReference type="PANTHER" id="PTHR12537:SF48">
    <property type="entry name" value="MEIOTIC COILED-COIL PROTEIN 2"/>
    <property type="match status" value="1"/>
</dbReference>
<evidence type="ECO:0000259" key="5">
    <source>
        <dbReference type="PROSITE" id="PS50303"/>
    </source>
</evidence>
<feature type="domain" description="PUM-HD" evidence="5">
    <location>
        <begin position="284"/>
        <end position="642"/>
    </location>
</feature>
<dbReference type="GO" id="GO:0005737">
    <property type="term" value="C:cytoplasm"/>
    <property type="evidence" value="ECO:0007669"/>
    <property type="project" value="TreeGrafter"/>
</dbReference>
<evidence type="ECO:0000313" key="6">
    <source>
        <dbReference type="EMBL" id="KAG2215051.1"/>
    </source>
</evidence>
<dbReference type="AlphaFoldDB" id="A0A8H7RPW2"/>
<dbReference type="PROSITE" id="PS50302">
    <property type="entry name" value="PUM"/>
    <property type="match status" value="6"/>
</dbReference>
<dbReference type="OrthoDB" id="668540at2759"/>
<evidence type="ECO:0000256" key="3">
    <source>
        <dbReference type="SAM" id="Coils"/>
    </source>
</evidence>